<evidence type="ECO:0000256" key="3">
    <source>
        <dbReference type="ARBA" id="ARBA00022448"/>
    </source>
</evidence>
<evidence type="ECO:0000256" key="2">
    <source>
        <dbReference type="ARBA" id="ARBA00005999"/>
    </source>
</evidence>
<evidence type="ECO:0000313" key="15">
    <source>
        <dbReference type="Proteomes" id="UP000694401"/>
    </source>
</evidence>
<dbReference type="Proteomes" id="UP000694401">
    <property type="component" value="Unassembled WGS sequence"/>
</dbReference>
<dbReference type="AlphaFoldDB" id="A0A8D2QP39"/>
<organism evidence="14 15">
    <name type="scientific">Zosterops lateralis melanops</name>
    <dbReference type="NCBI Taxonomy" id="1220523"/>
    <lineage>
        <taxon>Eukaryota</taxon>
        <taxon>Metazoa</taxon>
        <taxon>Chordata</taxon>
        <taxon>Craniata</taxon>
        <taxon>Vertebrata</taxon>
        <taxon>Euteleostomi</taxon>
        <taxon>Archelosauria</taxon>
        <taxon>Archosauria</taxon>
        <taxon>Dinosauria</taxon>
        <taxon>Saurischia</taxon>
        <taxon>Theropoda</taxon>
        <taxon>Coelurosauria</taxon>
        <taxon>Aves</taxon>
        <taxon>Neognathae</taxon>
        <taxon>Neoaves</taxon>
        <taxon>Telluraves</taxon>
        <taxon>Australaves</taxon>
        <taxon>Passeriformes</taxon>
        <taxon>Sylvioidea</taxon>
        <taxon>Zosteropidae</taxon>
        <taxon>Zosterops</taxon>
    </lineage>
</organism>
<feature type="domain" description="TLC" evidence="13">
    <location>
        <begin position="73"/>
        <end position="322"/>
    </location>
</feature>
<dbReference type="PIRSF" id="PIRSF005449">
    <property type="entry name" value="Translocation_assoc_membrane"/>
    <property type="match status" value="1"/>
</dbReference>
<evidence type="ECO:0000256" key="4">
    <source>
        <dbReference type="ARBA" id="ARBA00022692"/>
    </source>
</evidence>
<name>A0A8D2QP39_ZOSLA</name>
<dbReference type="GO" id="GO:0045048">
    <property type="term" value="P:protein insertion into ER membrane"/>
    <property type="evidence" value="ECO:0007669"/>
    <property type="project" value="TreeGrafter"/>
</dbReference>
<evidence type="ECO:0000256" key="7">
    <source>
        <dbReference type="ARBA" id="ARBA00023010"/>
    </source>
</evidence>
<reference evidence="14" key="1">
    <citation type="submission" date="2025-08" db="UniProtKB">
        <authorList>
            <consortium name="Ensembl"/>
        </authorList>
    </citation>
    <scope>IDENTIFICATION</scope>
</reference>
<feature type="transmembrane region" description="Helical" evidence="12">
    <location>
        <begin position="243"/>
        <end position="270"/>
    </location>
</feature>
<comment type="subcellular location">
    <subcellularLocation>
        <location evidence="1">Membrane</location>
        <topology evidence="1">Multi-pass membrane protein</topology>
    </subcellularLocation>
</comment>
<feature type="transmembrane region" description="Helical" evidence="12">
    <location>
        <begin position="39"/>
        <end position="58"/>
    </location>
</feature>
<dbReference type="GO" id="GO:0005789">
    <property type="term" value="C:endoplasmic reticulum membrane"/>
    <property type="evidence" value="ECO:0007669"/>
    <property type="project" value="TreeGrafter"/>
</dbReference>
<keyword evidence="7 9" id="KW-0811">Translocation</keyword>
<keyword evidence="6 12" id="KW-1133">Transmembrane helix</keyword>
<evidence type="ECO:0000256" key="6">
    <source>
        <dbReference type="ARBA" id="ARBA00022989"/>
    </source>
</evidence>
<feature type="transmembrane region" description="Helical" evidence="12">
    <location>
        <begin position="79"/>
        <end position="103"/>
    </location>
</feature>
<proteinExistence type="inferred from homology"/>
<comment type="similarity">
    <text evidence="2 9">Belongs to the TRAM family.</text>
</comment>
<dbReference type="PANTHER" id="PTHR12371">
    <property type="entry name" value="TRANSLOCATION ASSOCIATED MEMBRANE PROTEIN"/>
    <property type="match status" value="1"/>
</dbReference>
<evidence type="ECO:0000259" key="13">
    <source>
        <dbReference type="PROSITE" id="PS50922"/>
    </source>
</evidence>
<dbReference type="Ensembl" id="ENSZLMT00000006656.1">
    <property type="protein sequence ID" value="ENSZLMP00000006467.1"/>
    <property type="gene ID" value="ENSZLMG00000004581.1"/>
</dbReference>
<feature type="transmembrane region" description="Helical" evidence="12">
    <location>
        <begin position="290"/>
        <end position="312"/>
    </location>
</feature>
<accession>A0A8D2QP39</accession>
<evidence type="ECO:0000256" key="8">
    <source>
        <dbReference type="ARBA" id="ARBA00023136"/>
    </source>
</evidence>
<dbReference type="PANTHER" id="PTHR12371:SF4">
    <property type="entry name" value="TRANSLOCATING CHAIN-ASSOCIATED MEMBRANE PROTEIN 2"/>
    <property type="match status" value="1"/>
</dbReference>
<evidence type="ECO:0000256" key="1">
    <source>
        <dbReference type="ARBA" id="ARBA00004141"/>
    </source>
</evidence>
<feature type="compositionally biased region" description="Low complexity" evidence="11">
    <location>
        <begin position="333"/>
        <end position="344"/>
    </location>
</feature>
<keyword evidence="4 10" id="KW-0812">Transmembrane</keyword>
<evidence type="ECO:0000256" key="11">
    <source>
        <dbReference type="SAM" id="MobiDB-lite"/>
    </source>
</evidence>
<dbReference type="SMART" id="SM00724">
    <property type="entry name" value="TLC"/>
    <property type="match status" value="1"/>
</dbReference>
<feature type="region of interest" description="Disordered" evidence="11">
    <location>
        <begin position="333"/>
        <end position="374"/>
    </location>
</feature>
<dbReference type="PROSITE" id="PS50922">
    <property type="entry name" value="TLC"/>
    <property type="match status" value="1"/>
</dbReference>
<protein>
    <recommendedName>
        <fullName evidence="9">Translocating chain-associated membrane protein</fullName>
    </recommendedName>
</protein>
<dbReference type="GO" id="GO:0006616">
    <property type="term" value="P:SRP-dependent cotranslational protein targeting to membrane, translocation"/>
    <property type="evidence" value="ECO:0007669"/>
    <property type="project" value="InterPro"/>
</dbReference>
<reference evidence="14" key="2">
    <citation type="submission" date="2025-09" db="UniProtKB">
        <authorList>
            <consortium name="Ensembl"/>
        </authorList>
    </citation>
    <scope>IDENTIFICATION</scope>
</reference>
<evidence type="ECO:0000256" key="5">
    <source>
        <dbReference type="ARBA" id="ARBA00022927"/>
    </source>
</evidence>
<keyword evidence="15" id="KW-1185">Reference proteome</keyword>
<evidence type="ECO:0000256" key="10">
    <source>
        <dbReference type="PROSITE-ProRule" id="PRU00205"/>
    </source>
</evidence>
<dbReference type="InterPro" id="IPR016447">
    <property type="entry name" value="Translocation_assoc_membrane"/>
</dbReference>
<keyword evidence="3 9" id="KW-0813">Transport</keyword>
<keyword evidence="8 10" id="KW-0472">Membrane</keyword>
<dbReference type="Pfam" id="PF03798">
    <property type="entry name" value="TRAM_LAG1_CLN8"/>
    <property type="match status" value="1"/>
</dbReference>
<evidence type="ECO:0000256" key="12">
    <source>
        <dbReference type="SAM" id="Phobius"/>
    </source>
</evidence>
<keyword evidence="5 9" id="KW-0653">Protein transport</keyword>
<evidence type="ECO:0000313" key="14">
    <source>
        <dbReference type="Ensembl" id="ENSZLMP00000006467.1"/>
    </source>
</evidence>
<evidence type="ECO:0000256" key="9">
    <source>
        <dbReference type="PIRNR" id="PIRNR005449"/>
    </source>
</evidence>
<dbReference type="InterPro" id="IPR006634">
    <property type="entry name" value="TLC-dom"/>
</dbReference>
<sequence length="374" mass="43989">QVTAKTAFLFILPQYNVSVPTADGELVQYHYGLKDLVTILFYIFIAIVLHAVVQEYILDKINRRLHLSKVKHGKFNESGQLVAFHLTSVIWCLYVVVTEGYISNPRSLWENYPHVYLPYQVKFFYLCQLAYWLHALPELYFQKVRKVRARGRFLGEEALERGWVERAERVESLIWLFCPCQEEIPRQLRCISLYLLHIAGAYLLNLTRLGLILLLLQYLAEFFFHMARLVYFTDENNEKLFNVWAVVFVVTRLFTLTLYILVIGFGLPRVESQALDPERGNFFSFLFNNIFFRMSVLLLVCLFQASVMWRFIHFQLRRWREYWNEQSSRKRAAATAAGTKQQTKLLKRDSGYHENGVVKAENGTSPRTKKLKSP</sequence>